<protein>
    <submittedName>
        <fullName evidence="1">Uncharacterized protein</fullName>
    </submittedName>
</protein>
<dbReference type="AlphaFoldDB" id="A0AAD7DLR6"/>
<gene>
    <name evidence="1" type="ORF">B0H16DRAFT_1485746</name>
</gene>
<organism evidence="1 2">
    <name type="scientific">Mycena metata</name>
    <dbReference type="NCBI Taxonomy" id="1033252"/>
    <lineage>
        <taxon>Eukaryota</taxon>
        <taxon>Fungi</taxon>
        <taxon>Dikarya</taxon>
        <taxon>Basidiomycota</taxon>
        <taxon>Agaricomycotina</taxon>
        <taxon>Agaricomycetes</taxon>
        <taxon>Agaricomycetidae</taxon>
        <taxon>Agaricales</taxon>
        <taxon>Marasmiineae</taxon>
        <taxon>Mycenaceae</taxon>
        <taxon>Mycena</taxon>
    </lineage>
</organism>
<accession>A0AAD7DLR6</accession>
<keyword evidence="2" id="KW-1185">Reference proteome</keyword>
<sequence>MPNMTLNHCRNLVLHMSVWKPQEADEVDEFVEDGNITPVLIALNYDDGNSATFAFPKYLFFNATYTLPRALQRFQLRLPRGRLQPPLDMELELLNGVPVQLPQEANPREVVGDEQFFVFRDVIQRWWGCPNPFFSWTGKPT</sequence>
<evidence type="ECO:0000313" key="1">
    <source>
        <dbReference type="EMBL" id="KAJ7694284.1"/>
    </source>
</evidence>
<evidence type="ECO:0000313" key="2">
    <source>
        <dbReference type="Proteomes" id="UP001215598"/>
    </source>
</evidence>
<proteinExistence type="predicted"/>
<name>A0AAD7DLR6_9AGAR</name>
<dbReference type="Proteomes" id="UP001215598">
    <property type="component" value="Unassembled WGS sequence"/>
</dbReference>
<dbReference type="EMBL" id="JARKIB010000693">
    <property type="protein sequence ID" value="KAJ7694284.1"/>
    <property type="molecule type" value="Genomic_DNA"/>
</dbReference>
<reference evidence="1" key="1">
    <citation type="submission" date="2023-03" db="EMBL/GenBank/DDBJ databases">
        <title>Massive genome expansion in bonnet fungi (Mycena s.s.) driven by repeated elements and novel gene families across ecological guilds.</title>
        <authorList>
            <consortium name="Lawrence Berkeley National Laboratory"/>
            <person name="Harder C.B."/>
            <person name="Miyauchi S."/>
            <person name="Viragh M."/>
            <person name="Kuo A."/>
            <person name="Thoen E."/>
            <person name="Andreopoulos B."/>
            <person name="Lu D."/>
            <person name="Skrede I."/>
            <person name="Drula E."/>
            <person name="Henrissat B."/>
            <person name="Morin E."/>
            <person name="Kohler A."/>
            <person name="Barry K."/>
            <person name="LaButti K."/>
            <person name="Morin E."/>
            <person name="Salamov A."/>
            <person name="Lipzen A."/>
            <person name="Mereny Z."/>
            <person name="Hegedus B."/>
            <person name="Baldrian P."/>
            <person name="Stursova M."/>
            <person name="Weitz H."/>
            <person name="Taylor A."/>
            <person name="Grigoriev I.V."/>
            <person name="Nagy L.G."/>
            <person name="Martin F."/>
            <person name="Kauserud H."/>
        </authorList>
    </citation>
    <scope>NUCLEOTIDE SEQUENCE</scope>
    <source>
        <strain evidence="1">CBHHK182m</strain>
    </source>
</reference>
<comment type="caution">
    <text evidence="1">The sequence shown here is derived from an EMBL/GenBank/DDBJ whole genome shotgun (WGS) entry which is preliminary data.</text>
</comment>